<dbReference type="AlphaFoldDB" id="A0A172XWG0"/>
<accession>A0A172XWG0</accession>
<dbReference type="KEGG" id="chh:A0O34_12865"/>
<organism evidence="1 2">
    <name type="scientific">Chryseobacterium glaciei</name>
    <dbReference type="NCBI Taxonomy" id="1685010"/>
    <lineage>
        <taxon>Bacteria</taxon>
        <taxon>Pseudomonadati</taxon>
        <taxon>Bacteroidota</taxon>
        <taxon>Flavobacteriia</taxon>
        <taxon>Flavobacteriales</taxon>
        <taxon>Weeksellaceae</taxon>
        <taxon>Chryseobacterium group</taxon>
        <taxon>Chryseobacterium</taxon>
    </lineage>
</organism>
<protein>
    <submittedName>
        <fullName evidence="1">Uncharacterized protein</fullName>
    </submittedName>
</protein>
<proteinExistence type="predicted"/>
<dbReference type="EMBL" id="CP015199">
    <property type="protein sequence ID" value="ANF51347.1"/>
    <property type="molecule type" value="Genomic_DNA"/>
</dbReference>
<reference evidence="1 2" key="1">
    <citation type="submission" date="2016-04" db="EMBL/GenBank/DDBJ databases">
        <title>Complete Genome Sequence of Chryseobacterium sp. IHBB 10212.</title>
        <authorList>
            <person name="Pal M."/>
            <person name="Swarnkar M.K."/>
            <person name="Kaushal K."/>
            <person name="Chhibber S."/>
            <person name="Singh A.K."/>
            <person name="Gulati A."/>
        </authorList>
    </citation>
    <scope>NUCLEOTIDE SEQUENCE [LARGE SCALE GENOMIC DNA]</scope>
    <source>
        <strain evidence="1 2">IHBB 10212</strain>
    </source>
</reference>
<sequence length="124" mass="14063">MKKLIIVSTLALIYSCGDKYEAVIIYKTTIPPSMHENISETNVDINADSDRKAKIQFVTSATIYNNVSQDIMSEFISGKLLKNNKPISYELEQITIDSINNSIKKLTSHRNGYFNPYIQKQSPN</sequence>
<evidence type="ECO:0000313" key="1">
    <source>
        <dbReference type="EMBL" id="ANF51347.1"/>
    </source>
</evidence>
<name>A0A172XWG0_9FLAO</name>
<dbReference type="OrthoDB" id="9845720at2"/>
<dbReference type="PROSITE" id="PS51257">
    <property type="entry name" value="PROKAR_LIPOPROTEIN"/>
    <property type="match status" value="1"/>
</dbReference>
<evidence type="ECO:0000313" key="2">
    <source>
        <dbReference type="Proteomes" id="UP000077824"/>
    </source>
</evidence>
<dbReference type="RefSeq" id="WP_066755202.1">
    <property type="nucleotide sequence ID" value="NZ_CP015199.1"/>
</dbReference>
<gene>
    <name evidence="1" type="ORF">A0O34_12865</name>
</gene>
<keyword evidence="2" id="KW-1185">Reference proteome</keyword>
<dbReference type="Proteomes" id="UP000077824">
    <property type="component" value="Chromosome"/>
</dbReference>